<evidence type="ECO:0000259" key="5">
    <source>
        <dbReference type="Pfam" id="PF01935"/>
    </source>
</evidence>
<dbReference type="GeneID" id="37875853"/>
<dbReference type="InterPro" id="IPR002789">
    <property type="entry name" value="HerA_central"/>
</dbReference>
<dbReference type="InterPro" id="IPR008571">
    <property type="entry name" value="HerA-like"/>
</dbReference>
<organism evidence="7 8">
    <name type="scientific">Methanococcus maripaludis KA1</name>
    <dbReference type="NCBI Taxonomy" id="637914"/>
    <lineage>
        <taxon>Archaea</taxon>
        <taxon>Methanobacteriati</taxon>
        <taxon>Methanobacteriota</taxon>
        <taxon>Methanomada group</taxon>
        <taxon>Methanococci</taxon>
        <taxon>Methanococcales</taxon>
        <taxon>Methanococcaceae</taxon>
        <taxon>Methanococcus</taxon>
    </lineage>
</organism>
<dbReference type="GO" id="GO:0043138">
    <property type="term" value="F:3'-5' DNA helicase activity"/>
    <property type="evidence" value="ECO:0007669"/>
    <property type="project" value="UniProtKB-EC"/>
</dbReference>
<dbReference type="Pfam" id="PF01935">
    <property type="entry name" value="DUF87"/>
    <property type="match status" value="1"/>
</dbReference>
<comment type="similarity">
    <text evidence="1">Belongs to the HerA family.</text>
</comment>
<name>A0A2Z5PKE6_METMI</name>
<dbReference type="EMBL" id="AP011526">
    <property type="protein sequence ID" value="BAP61606.1"/>
    <property type="molecule type" value="Genomic_DNA"/>
</dbReference>
<reference evidence="7 8" key="1">
    <citation type="submission" date="2009-06" db="EMBL/GenBank/DDBJ databases">
        <title>Molecular Evidence for Microbiologically Influenced Corrosion from genome of Methanogen.</title>
        <authorList>
            <person name="Ito N."/>
            <person name="Tsurumaru H."/>
            <person name="Shimizu A."/>
            <person name="Harada T."/>
            <person name="Hosoyama A."/>
            <person name="Horikawa H."/>
            <person name="Wakai S."/>
            <person name="Sasaki K."/>
            <person name="Nishijima K."/>
            <person name="Ataku H."/>
            <person name="Yamazaki J."/>
            <person name="Mise M."/>
            <person name="Yamazaki S."/>
            <person name="Tanikawa S."/>
            <person name="Harayama S."/>
            <person name="Fujita N."/>
        </authorList>
    </citation>
    <scope>NUCLEOTIDE SEQUENCE [LARGE SCALE GENOMIC DNA]</scope>
    <source>
        <strain evidence="8">KA1 ( NBRC 102054)</strain>
    </source>
</reference>
<dbReference type="RefSeq" id="WP_119721159.1">
    <property type="nucleotide sequence ID" value="NZ_AP011526.1"/>
</dbReference>
<dbReference type="Gene3D" id="3.40.50.300">
    <property type="entry name" value="P-loop containing nucleotide triphosphate hydrolases"/>
    <property type="match status" value="2"/>
</dbReference>
<comment type="catalytic activity">
    <reaction evidence="4">
        <text>ATP + H2O = ADP + phosphate + H(+)</text>
        <dbReference type="Rhea" id="RHEA:13065"/>
        <dbReference type="ChEBI" id="CHEBI:15377"/>
        <dbReference type="ChEBI" id="CHEBI:15378"/>
        <dbReference type="ChEBI" id="CHEBI:30616"/>
        <dbReference type="ChEBI" id="CHEBI:43474"/>
        <dbReference type="ChEBI" id="CHEBI:456216"/>
        <dbReference type="EC" id="5.6.2.4"/>
    </reaction>
</comment>
<evidence type="ECO:0000313" key="8">
    <source>
        <dbReference type="Proteomes" id="UP000264208"/>
    </source>
</evidence>
<comment type="catalytic activity">
    <reaction evidence="3">
        <text>ATP + H2O = ADP + phosphate + H(+)</text>
        <dbReference type="Rhea" id="RHEA:13065"/>
        <dbReference type="ChEBI" id="CHEBI:15377"/>
        <dbReference type="ChEBI" id="CHEBI:15378"/>
        <dbReference type="ChEBI" id="CHEBI:30616"/>
        <dbReference type="ChEBI" id="CHEBI:43474"/>
        <dbReference type="ChEBI" id="CHEBI:456216"/>
        <dbReference type="EC" id="5.6.2.3"/>
    </reaction>
</comment>
<comment type="catalytic activity">
    <reaction evidence="2">
        <text>Couples ATP hydrolysis with the unwinding of duplex DNA by translocating in the 3'-5' direction.</text>
        <dbReference type="EC" id="5.6.2.4"/>
    </reaction>
</comment>
<dbReference type="GO" id="GO:0043139">
    <property type="term" value="F:5'-3' DNA helicase activity"/>
    <property type="evidence" value="ECO:0007669"/>
    <property type="project" value="UniProtKB-EC"/>
</dbReference>
<dbReference type="Proteomes" id="UP000264208">
    <property type="component" value="Chromosome"/>
</dbReference>
<dbReference type="InterPro" id="IPR018538">
    <property type="entry name" value="HerA_barrel_dom"/>
</dbReference>
<evidence type="ECO:0000256" key="3">
    <source>
        <dbReference type="ARBA" id="ARBA00048954"/>
    </source>
</evidence>
<dbReference type="AlphaFoldDB" id="A0A2Z5PKE6"/>
<feature type="domain" description="Helicase HerA barrel" evidence="6">
    <location>
        <begin position="5"/>
        <end position="89"/>
    </location>
</feature>
<accession>A0A2Z5PKE6</accession>
<evidence type="ECO:0000256" key="1">
    <source>
        <dbReference type="ARBA" id="ARBA00007816"/>
    </source>
</evidence>
<proteinExistence type="inferred from homology"/>
<evidence type="ECO:0000256" key="2">
    <source>
        <dbReference type="ARBA" id="ARBA00034617"/>
    </source>
</evidence>
<dbReference type="Pfam" id="PF09378">
    <property type="entry name" value="HAS-barrel"/>
    <property type="match status" value="1"/>
</dbReference>
<dbReference type="PANTHER" id="PTHR42957">
    <property type="entry name" value="HELICASE MJ1565-RELATED"/>
    <property type="match status" value="1"/>
</dbReference>
<dbReference type="PANTHER" id="PTHR42957:SF1">
    <property type="entry name" value="HELICASE MJ1565-RELATED"/>
    <property type="match status" value="1"/>
</dbReference>
<protein>
    <submittedName>
        <fullName evidence="7">Uncharacterized protein</fullName>
    </submittedName>
</protein>
<evidence type="ECO:0000259" key="6">
    <source>
        <dbReference type="Pfam" id="PF09378"/>
    </source>
</evidence>
<evidence type="ECO:0000256" key="4">
    <source>
        <dbReference type="ARBA" id="ARBA00048988"/>
    </source>
</evidence>
<dbReference type="KEGG" id="mmak:MMKA1_14890"/>
<dbReference type="SUPFAM" id="SSF52540">
    <property type="entry name" value="P-loop containing nucleoside triphosphate hydrolases"/>
    <property type="match status" value="1"/>
</dbReference>
<sequence>MDNLMGYVIGETSNTELNFLAKHMPEIGSYVSINYCDLEILGMVESVNQGCKIFEDVYNVKDFEKLKDFENNDSYYTIGKIKILGDVKNMQIPRIPPKPGTEVYDASEKILGEIFSKGTIEIGNLISADSKVKLDVNKLCSRHLAILAITGMGKSNTVSVLLEELNNIHATVLVFDMHREYVEIEAKSSTIRRNIIRPKINVYNMSYDALMSLAGVDPQATVQRAMGRRAMKKIKESKKEVDFNTVDEYINSIINELNYYMGMDEFKSKVDSILTLIMRFEDLMTFKDKITAINYNPIQDIKENYVNIVDISELDESSTDLIISYFTGEILKDRKKVLWDTKVAKPIFIIYEEAHLIVPQNRPTKSKIPISKIAREGRKFGVGICLVSQRPKTLDQESLSQCNNFIISKLIEPSDQKHVQHASENLSEDLLNQLPGLNVGEAVIIGPCLKIPAMVKIKRFEGEYGGEDVKFDELWTTEKEKNIPEFIERNELFNDDL</sequence>
<evidence type="ECO:0000313" key="7">
    <source>
        <dbReference type="EMBL" id="BAP61606.1"/>
    </source>
</evidence>
<dbReference type="InterPro" id="IPR027417">
    <property type="entry name" value="P-loop_NTPase"/>
</dbReference>
<gene>
    <name evidence="7" type="ORF">MMKA1_14890</name>
</gene>
<feature type="domain" description="Helicase HerA central" evidence="5">
    <location>
        <begin position="120"/>
        <end position="330"/>
    </location>
</feature>